<gene>
    <name evidence="1" type="ORF">HNP48_006906</name>
</gene>
<dbReference type="RefSeq" id="WP_184865938.1">
    <property type="nucleotide sequence ID" value="NZ_JACHLK010000031.1"/>
</dbReference>
<name>A0A7X0UDK9_9BURK</name>
<dbReference type="SUPFAM" id="SSF55729">
    <property type="entry name" value="Acyl-CoA N-acyltransferases (Nat)"/>
    <property type="match status" value="1"/>
</dbReference>
<evidence type="ECO:0000313" key="1">
    <source>
        <dbReference type="EMBL" id="MBB6564179.1"/>
    </source>
</evidence>
<dbReference type="Gene3D" id="3.40.630.30">
    <property type="match status" value="1"/>
</dbReference>
<dbReference type="Proteomes" id="UP000575083">
    <property type="component" value="Unassembled WGS sequence"/>
</dbReference>
<keyword evidence="2" id="KW-1185">Reference proteome</keyword>
<accession>A0A7X0UDK9</accession>
<dbReference type="EMBL" id="JACHLK010000031">
    <property type="protein sequence ID" value="MBB6564179.1"/>
    <property type="molecule type" value="Genomic_DNA"/>
</dbReference>
<dbReference type="InterPro" id="IPR016181">
    <property type="entry name" value="Acyl_CoA_acyltransferase"/>
</dbReference>
<protein>
    <recommendedName>
        <fullName evidence="3">N-acetyltransferase domain-containing protein</fullName>
    </recommendedName>
</protein>
<reference evidence="1 2" key="1">
    <citation type="submission" date="2020-08" db="EMBL/GenBank/DDBJ databases">
        <title>Functional genomics of gut bacteria from endangered species of beetles.</title>
        <authorList>
            <person name="Carlos-Shanley C."/>
        </authorList>
    </citation>
    <scope>NUCLEOTIDE SEQUENCE [LARGE SCALE GENOMIC DNA]</scope>
    <source>
        <strain evidence="1 2">S00198</strain>
    </source>
</reference>
<evidence type="ECO:0008006" key="3">
    <source>
        <dbReference type="Google" id="ProtNLM"/>
    </source>
</evidence>
<organism evidence="1 2">
    <name type="scientific">Acidovorax soli</name>
    <dbReference type="NCBI Taxonomy" id="592050"/>
    <lineage>
        <taxon>Bacteria</taxon>
        <taxon>Pseudomonadati</taxon>
        <taxon>Pseudomonadota</taxon>
        <taxon>Betaproteobacteria</taxon>
        <taxon>Burkholderiales</taxon>
        <taxon>Comamonadaceae</taxon>
        <taxon>Acidovorax</taxon>
    </lineage>
</organism>
<proteinExistence type="predicted"/>
<comment type="caution">
    <text evidence="1">The sequence shown here is derived from an EMBL/GenBank/DDBJ whole genome shotgun (WGS) entry which is preliminary data.</text>
</comment>
<evidence type="ECO:0000313" key="2">
    <source>
        <dbReference type="Proteomes" id="UP000575083"/>
    </source>
</evidence>
<sequence length="148" mass="16240">MSNIRRATRDDLPALVALALREHAASQFAHQPIEMTQVQAAFLGVIHGLSGAVFVSEQDGELRGLIAGMVQPGLFNRRQTAFELLWYAEDGTGLRLLAALRDWACRMRAVQLVVHDYAGIADPARFNKVMARRGFGVMGTAYVSALEN</sequence>
<dbReference type="AlphaFoldDB" id="A0A7X0UDK9"/>